<evidence type="ECO:0000313" key="1">
    <source>
        <dbReference type="EMBL" id="GBB96792.1"/>
    </source>
</evidence>
<reference evidence="2" key="2">
    <citation type="submission" date="2019-10" db="EMBL/GenBank/DDBJ databases">
        <title>Conservation and host-specific expression of non-tandemly repeated heterogenous ribosome RNA gene in arbuscular mycorrhizal fungi.</title>
        <authorList>
            <person name="Maeda T."/>
            <person name="Kobayashi Y."/>
            <person name="Nakagawa T."/>
            <person name="Ezawa T."/>
            <person name="Yamaguchi K."/>
            <person name="Bino T."/>
            <person name="Nishimoto Y."/>
            <person name="Shigenobu S."/>
            <person name="Kawaguchi M."/>
        </authorList>
    </citation>
    <scope>NUCLEOTIDE SEQUENCE</scope>
    <source>
        <strain evidence="2">HR1</strain>
    </source>
</reference>
<dbReference type="EMBL" id="BLAL01000018">
    <property type="protein sequence ID" value="GES76025.1"/>
    <property type="molecule type" value="Genomic_DNA"/>
</dbReference>
<evidence type="ECO:0000313" key="2">
    <source>
        <dbReference type="EMBL" id="GES76025.1"/>
    </source>
</evidence>
<dbReference type="AlphaFoldDB" id="A0A2Z6R7D2"/>
<evidence type="ECO:0000313" key="3">
    <source>
        <dbReference type="Proteomes" id="UP000247702"/>
    </source>
</evidence>
<comment type="caution">
    <text evidence="1">The sequence shown here is derived from an EMBL/GenBank/DDBJ whole genome shotgun (WGS) entry which is preliminary data.</text>
</comment>
<dbReference type="Proteomes" id="UP000615446">
    <property type="component" value="Unassembled WGS sequence"/>
</dbReference>
<dbReference type="EMBL" id="BEXD01002041">
    <property type="protein sequence ID" value="GBB96792.1"/>
    <property type="molecule type" value="Genomic_DNA"/>
</dbReference>
<dbReference type="Proteomes" id="UP000247702">
    <property type="component" value="Unassembled WGS sequence"/>
</dbReference>
<dbReference type="OrthoDB" id="245989at2759"/>
<organism evidence="1 3">
    <name type="scientific">Rhizophagus clarus</name>
    <dbReference type="NCBI Taxonomy" id="94130"/>
    <lineage>
        <taxon>Eukaryota</taxon>
        <taxon>Fungi</taxon>
        <taxon>Fungi incertae sedis</taxon>
        <taxon>Mucoromycota</taxon>
        <taxon>Glomeromycotina</taxon>
        <taxon>Glomeromycetes</taxon>
        <taxon>Glomerales</taxon>
        <taxon>Glomeraceae</taxon>
        <taxon>Rhizophagus</taxon>
    </lineage>
</organism>
<name>A0A2Z6R7D2_9GLOM</name>
<gene>
    <name evidence="2" type="ORF">RCL2_000342600</name>
    <name evidence="1" type="ORF">RclHR1_28350001</name>
</gene>
<proteinExistence type="predicted"/>
<protein>
    <submittedName>
        <fullName evidence="1">Uncharacterized protein</fullName>
    </submittedName>
</protein>
<accession>A0A2Z6R7D2</accession>
<sequence length="91" mass="10468">MRRRKSKNEENLINLKCLTGHRTSSLLRSGQFDFLFNNPLNIKRKRIKYLLGDRVGSKGVQGTLTLNGHKLQRDLLLIVLKMISFPSLSCK</sequence>
<keyword evidence="3" id="KW-1185">Reference proteome</keyword>
<reference evidence="1 3" key="1">
    <citation type="submission" date="2017-11" db="EMBL/GenBank/DDBJ databases">
        <title>The genome of Rhizophagus clarus HR1 reveals common genetic basis of auxotrophy among arbuscular mycorrhizal fungi.</title>
        <authorList>
            <person name="Kobayashi Y."/>
        </authorList>
    </citation>
    <scope>NUCLEOTIDE SEQUENCE [LARGE SCALE GENOMIC DNA]</scope>
    <source>
        <strain evidence="1 3">HR1</strain>
    </source>
</reference>